<keyword evidence="2" id="KW-0472">Membrane</keyword>
<feature type="region of interest" description="Disordered" evidence="1">
    <location>
        <begin position="37"/>
        <end position="85"/>
    </location>
</feature>
<feature type="domain" description="FAS1" evidence="4">
    <location>
        <begin position="87"/>
        <end position="243"/>
    </location>
</feature>
<dbReference type="InterPro" id="IPR050904">
    <property type="entry name" value="Adhesion/Biosynth-related"/>
</dbReference>
<organism evidence="5 6">
    <name type="scientific">Candolleomyces eurysporus</name>
    <dbReference type="NCBI Taxonomy" id="2828524"/>
    <lineage>
        <taxon>Eukaryota</taxon>
        <taxon>Fungi</taxon>
        <taxon>Dikarya</taxon>
        <taxon>Basidiomycota</taxon>
        <taxon>Agaricomycotina</taxon>
        <taxon>Agaricomycetes</taxon>
        <taxon>Agaricomycetidae</taxon>
        <taxon>Agaricales</taxon>
        <taxon>Agaricineae</taxon>
        <taxon>Psathyrellaceae</taxon>
        <taxon>Candolleomyces</taxon>
    </lineage>
</organism>
<protein>
    <recommendedName>
        <fullName evidence="4">FAS1 domain-containing protein</fullName>
    </recommendedName>
</protein>
<dbReference type="GO" id="GO:0016236">
    <property type="term" value="P:macroautophagy"/>
    <property type="evidence" value="ECO:0007669"/>
    <property type="project" value="TreeGrafter"/>
</dbReference>
<evidence type="ECO:0000256" key="3">
    <source>
        <dbReference type="SAM" id="SignalP"/>
    </source>
</evidence>
<dbReference type="InterPro" id="IPR000782">
    <property type="entry name" value="FAS1_domain"/>
</dbReference>
<dbReference type="Pfam" id="PF02469">
    <property type="entry name" value="Fasciclin"/>
    <property type="match status" value="2"/>
</dbReference>
<dbReference type="PANTHER" id="PTHR10900">
    <property type="entry name" value="PERIOSTIN-RELATED"/>
    <property type="match status" value="1"/>
</dbReference>
<feature type="chain" id="PRO_5040936277" description="FAS1 domain-containing protein" evidence="3">
    <location>
        <begin position="22"/>
        <end position="423"/>
    </location>
</feature>
<feature type="non-terminal residue" evidence="5">
    <location>
        <position position="1"/>
    </location>
</feature>
<dbReference type="OrthoDB" id="286301at2759"/>
<dbReference type="SMART" id="SM00554">
    <property type="entry name" value="FAS1"/>
    <property type="match status" value="2"/>
</dbReference>
<dbReference type="PANTHER" id="PTHR10900:SF77">
    <property type="entry name" value="FI19380P1"/>
    <property type="match status" value="1"/>
</dbReference>
<dbReference type="PROSITE" id="PS50213">
    <property type="entry name" value="FAS1"/>
    <property type="match status" value="2"/>
</dbReference>
<comment type="caution">
    <text evidence="5">The sequence shown here is derived from an EMBL/GenBank/DDBJ whole genome shotgun (WGS) entry which is preliminary data.</text>
</comment>
<feature type="compositionally biased region" description="Gly residues" evidence="1">
    <location>
        <begin position="52"/>
        <end position="84"/>
    </location>
</feature>
<dbReference type="EMBL" id="JANBPK010000773">
    <property type="protein sequence ID" value="KAJ2932366.1"/>
    <property type="molecule type" value="Genomic_DNA"/>
</dbReference>
<gene>
    <name evidence="5" type="ORF">H1R20_g4684</name>
</gene>
<feature type="transmembrane region" description="Helical" evidence="2">
    <location>
        <begin position="404"/>
        <end position="422"/>
    </location>
</feature>
<proteinExistence type="predicted"/>
<name>A0A9W8JAN1_9AGAR</name>
<evidence type="ECO:0000256" key="2">
    <source>
        <dbReference type="SAM" id="Phobius"/>
    </source>
</evidence>
<evidence type="ECO:0000313" key="5">
    <source>
        <dbReference type="EMBL" id="KAJ2932366.1"/>
    </source>
</evidence>
<evidence type="ECO:0000256" key="1">
    <source>
        <dbReference type="SAM" id="MobiDB-lite"/>
    </source>
</evidence>
<accession>A0A9W8JAN1</accession>
<dbReference type="InterPro" id="IPR036378">
    <property type="entry name" value="FAS1_dom_sf"/>
</dbReference>
<sequence length="423" mass="42134">MHLKVFLPLFAVLGWVAGSLGHEPVTYPPGTGVAPGSSGAYTSAPPAPGATGAPGGGTTGSTGDGTTGSTGGGTTGSTGGGTTGSTGPDIATLIAQTAELSTLNSIITQYPGLLASLSSAAGTLLAPSNEALDAFISGQGGLASLTEDSIQDLVNYHLLPLSRSSADLSVAGGAIAETRLLDADYTNLAGTANVIFASAYGSTGQEVAPSGLKIYSGVGTSANVTSADLAFEGGLVHVIDRVLNFPRTCTQTAETASLSTLLQAIQTTNLTEVVDTTPKFTCFAPTDAAFQAAGINISSLTNDQIVDALKYHSIVGDVGYSTAFEDGREYQTLLGVPVTVHKRDGQLFINDVAVQTGNVIMSNGVAHVLSGVLSPPANGTGGTTGGTSAGSTAGSSATPLRDSFGISVGLFLAVISSVYFVFA</sequence>
<reference evidence="5" key="1">
    <citation type="submission" date="2022-06" db="EMBL/GenBank/DDBJ databases">
        <title>Genome Sequence of Candolleomyces eurysporus.</title>
        <authorList>
            <person name="Buettner E."/>
        </authorList>
    </citation>
    <scope>NUCLEOTIDE SEQUENCE</scope>
    <source>
        <strain evidence="5">VTCC 930004</strain>
    </source>
</reference>
<evidence type="ECO:0000259" key="4">
    <source>
        <dbReference type="PROSITE" id="PS50213"/>
    </source>
</evidence>
<dbReference type="GO" id="GO:0005615">
    <property type="term" value="C:extracellular space"/>
    <property type="evidence" value="ECO:0007669"/>
    <property type="project" value="TreeGrafter"/>
</dbReference>
<dbReference type="AlphaFoldDB" id="A0A9W8JAN1"/>
<dbReference type="SUPFAM" id="SSF82153">
    <property type="entry name" value="FAS1 domain"/>
    <property type="match status" value="2"/>
</dbReference>
<keyword evidence="2" id="KW-0812">Transmembrane</keyword>
<dbReference type="GO" id="GO:0000329">
    <property type="term" value="C:fungal-type vacuole membrane"/>
    <property type="evidence" value="ECO:0007669"/>
    <property type="project" value="TreeGrafter"/>
</dbReference>
<feature type="domain" description="FAS1" evidence="4">
    <location>
        <begin position="245"/>
        <end position="373"/>
    </location>
</feature>
<keyword evidence="2" id="KW-1133">Transmembrane helix</keyword>
<evidence type="ECO:0000313" key="6">
    <source>
        <dbReference type="Proteomes" id="UP001140091"/>
    </source>
</evidence>
<dbReference type="Proteomes" id="UP001140091">
    <property type="component" value="Unassembled WGS sequence"/>
</dbReference>
<feature type="signal peptide" evidence="3">
    <location>
        <begin position="1"/>
        <end position="21"/>
    </location>
</feature>
<keyword evidence="6" id="KW-1185">Reference proteome</keyword>
<keyword evidence="3" id="KW-0732">Signal</keyword>
<dbReference type="Gene3D" id="2.30.180.10">
    <property type="entry name" value="FAS1 domain"/>
    <property type="match status" value="2"/>
</dbReference>